<gene>
    <name evidence="2" type="ORF">IK5_05880</name>
</gene>
<evidence type="ECO:0000313" key="2">
    <source>
        <dbReference type="EMBL" id="EJR63036.1"/>
    </source>
</evidence>
<dbReference type="InterPro" id="IPR013783">
    <property type="entry name" value="Ig-like_fold"/>
</dbReference>
<dbReference type="AlphaFoldDB" id="A0A9W5NZH7"/>
<dbReference type="Gene3D" id="2.60.40.10">
    <property type="entry name" value="Immunoglobulins"/>
    <property type="match status" value="1"/>
</dbReference>
<dbReference type="Proteomes" id="UP000006967">
    <property type="component" value="Unassembled WGS sequence"/>
</dbReference>
<comment type="caution">
    <text evidence="2">The sequence shown here is derived from an EMBL/GenBank/DDBJ whole genome shotgun (WGS) entry which is preliminary data.</text>
</comment>
<dbReference type="EMBL" id="AHFG01000091">
    <property type="protein sequence ID" value="EJR63036.1"/>
    <property type="molecule type" value="Genomic_DNA"/>
</dbReference>
<accession>A0A9W5NZH7</accession>
<evidence type="ECO:0000259" key="1">
    <source>
        <dbReference type="Pfam" id="PF17802"/>
    </source>
</evidence>
<sequence>MGGYIQFSLSLVLVSAIFWTNCYHDVQAATGEVYLMKNTTRQTNQVMEKTAEIGALQLTVLGVYTFQVTSTKRLSGVEFTVYKEGKEYLKQKTNLNGEISFQLPVGIYIYKQTSERTSDFFAADATEYPLEIKNDGQVSKHIIYNQYIYF</sequence>
<dbReference type="Pfam" id="PF17802">
    <property type="entry name" value="SpaA"/>
    <property type="match status" value="1"/>
</dbReference>
<dbReference type="RefSeq" id="WP_002180726.1">
    <property type="nucleotide sequence ID" value="NZ_JH791885.1"/>
</dbReference>
<feature type="domain" description="SpaA-like prealbumin fold" evidence="1">
    <location>
        <begin position="69"/>
        <end position="139"/>
    </location>
</feature>
<proteinExistence type="predicted"/>
<organism evidence="2 3">
    <name type="scientific">Bacillus cereus VD154</name>
    <dbReference type="NCBI Taxonomy" id="1053238"/>
    <lineage>
        <taxon>Bacteria</taxon>
        <taxon>Bacillati</taxon>
        <taxon>Bacillota</taxon>
        <taxon>Bacilli</taxon>
        <taxon>Bacillales</taxon>
        <taxon>Bacillaceae</taxon>
        <taxon>Bacillus</taxon>
        <taxon>Bacillus cereus group</taxon>
    </lineage>
</organism>
<evidence type="ECO:0000313" key="3">
    <source>
        <dbReference type="Proteomes" id="UP000006967"/>
    </source>
</evidence>
<reference evidence="2 3" key="1">
    <citation type="submission" date="2012-04" db="EMBL/GenBank/DDBJ databases">
        <title>The Genome Sequence of Bacillus cereus VD154.</title>
        <authorList>
            <consortium name="The Broad Institute Genome Sequencing Platform"/>
            <consortium name="The Broad Institute Genome Sequencing Center for Infectious Disease"/>
            <person name="Feldgarden M."/>
            <person name="Van der Auwera G.A."/>
            <person name="Mahillon J."/>
            <person name="Duprez V."/>
            <person name="Timmery S."/>
            <person name="Mattelet C."/>
            <person name="Dierick K."/>
            <person name="Sun M."/>
            <person name="Yu Z."/>
            <person name="Zhu L."/>
            <person name="Hu X."/>
            <person name="Shank E.B."/>
            <person name="Swiecicka I."/>
            <person name="Hansen B.M."/>
            <person name="Andrup L."/>
            <person name="Young S.K."/>
            <person name="Zeng Q."/>
            <person name="Gargeya S."/>
            <person name="Fitzgerald M."/>
            <person name="Haas B."/>
            <person name="Abouelleil A."/>
            <person name="Alvarado L."/>
            <person name="Arachchi H.M."/>
            <person name="Berlin A."/>
            <person name="Chapman S.B."/>
            <person name="Goldberg J."/>
            <person name="Griggs A."/>
            <person name="Gujja S."/>
            <person name="Hansen M."/>
            <person name="Howarth C."/>
            <person name="Imamovic A."/>
            <person name="Larimer J."/>
            <person name="McCowen C."/>
            <person name="Montmayeur A."/>
            <person name="Murphy C."/>
            <person name="Neiman D."/>
            <person name="Pearson M."/>
            <person name="Priest M."/>
            <person name="Roberts A."/>
            <person name="Saif S."/>
            <person name="Shea T."/>
            <person name="Sisk P."/>
            <person name="Sykes S."/>
            <person name="Wortman J."/>
            <person name="Nusbaum C."/>
            <person name="Birren B."/>
        </authorList>
    </citation>
    <scope>NUCLEOTIDE SEQUENCE [LARGE SCALE GENOMIC DNA]</scope>
    <source>
        <strain evidence="2 3">VD154</strain>
    </source>
</reference>
<dbReference type="InterPro" id="IPR041033">
    <property type="entry name" value="SpaA_PFL_dom_1"/>
</dbReference>
<protein>
    <recommendedName>
        <fullName evidence="1">SpaA-like prealbumin fold domain-containing protein</fullName>
    </recommendedName>
</protein>
<name>A0A9W5NZH7_BACCE</name>